<dbReference type="AlphaFoldDB" id="A0A6P0EW45"/>
<evidence type="ECO:0000313" key="2">
    <source>
        <dbReference type="EMBL" id="NEN50911.1"/>
    </source>
</evidence>
<accession>A0A6P0EW45</accession>
<dbReference type="RefSeq" id="WP_163610605.1">
    <property type="nucleotide sequence ID" value="NZ_JAAGWB010000016.1"/>
</dbReference>
<evidence type="ECO:0000313" key="4">
    <source>
        <dbReference type="Proteomes" id="UP000471152"/>
    </source>
</evidence>
<dbReference type="EMBL" id="JAAGWB010000016">
    <property type="protein sequence ID" value="NEN50911.1"/>
    <property type="molecule type" value="Genomic_DNA"/>
</dbReference>
<evidence type="ECO:0000313" key="3">
    <source>
        <dbReference type="Proteomes" id="UP000468828"/>
    </source>
</evidence>
<sequence>MSERLVLGHLRTVLRARSGARLDLPRVAACTCLPPEVVAASVEALLARQMLRQHADGRVVVLPGRTP</sequence>
<organism evidence="1 3">
    <name type="scientific">Modestobacter muralis</name>
    <dbReference type="NCBI Taxonomy" id="1608614"/>
    <lineage>
        <taxon>Bacteria</taxon>
        <taxon>Bacillati</taxon>
        <taxon>Actinomycetota</taxon>
        <taxon>Actinomycetes</taxon>
        <taxon>Geodermatophilales</taxon>
        <taxon>Geodermatophilaceae</taxon>
        <taxon>Modestobacter</taxon>
    </lineage>
</organism>
<gene>
    <name evidence="2" type="ORF">G3R41_08140</name>
    <name evidence="1" type="ORF">GCU67_08140</name>
</gene>
<dbReference type="EMBL" id="JAAGWH010000016">
    <property type="protein sequence ID" value="NEK94144.1"/>
    <property type="molecule type" value="Genomic_DNA"/>
</dbReference>
<proteinExistence type="predicted"/>
<protein>
    <recommendedName>
        <fullName evidence="5">DprA winged helix domain-containing protein</fullName>
    </recommendedName>
</protein>
<reference evidence="2 4" key="2">
    <citation type="submission" date="2020-02" db="EMBL/GenBank/DDBJ databases">
        <title>The WGS of Modestobacter muralis DSM 100205.</title>
        <authorList>
            <person name="Jiang Z."/>
        </authorList>
    </citation>
    <scope>NUCLEOTIDE SEQUENCE [LARGE SCALE GENOMIC DNA]</scope>
    <source>
        <strain evidence="2 4">DSM 100205</strain>
    </source>
</reference>
<evidence type="ECO:0000313" key="1">
    <source>
        <dbReference type="EMBL" id="NEK94144.1"/>
    </source>
</evidence>
<dbReference type="Proteomes" id="UP000471152">
    <property type="component" value="Unassembled WGS sequence"/>
</dbReference>
<name>A0A6P0EW45_9ACTN</name>
<comment type="caution">
    <text evidence="1">The sequence shown here is derived from an EMBL/GenBank/DDBJ whole genome shotgun (WGS) entry which is preliminary data.</text>
</comment>
<dbReference type="Proteomes" id="UP000468828">
    <property type="component" value="Unassembled WGS sequence"/>
</dbReference>
<keyword evidence="3" id="KW-1185">Reference proteome</keyword>
<reference evidence="1 3" key="1">
    <citation type="submission" date="2020-01" db="EMBL/GenBank/DDBJ databases">
        <title>the WGS Modestobacter muralis CPCC 204518.</title>
        <authorList>
            <person name="Jiang Z."/>
        </authorList>
    </citation>
    <scope>NUCLEOTIDE SEQUENCE [LARGE SCALE GENOMIC DNA]</scope>
    <source>
        <strain evidence="1 3">DSM 100205</strain>
    </source>
</reference>
<evidence type="ECO:0008006" key="5">
    <source>
        <dbReference type="Google" id="ProtNLM"/>
    </source>
</evidence>